<name>A0A060IB85_RHIET</name>
<gene>
    <name evidence="9" type="ORF">IE4771_CH03893</name>
</gene>
<evidence type="ECO:0000256" key="7">
    <source>
        <dbReference type="RuleBase" id="RU365041"/>
    </source>
</evidence>
<comment type="subcellular location">
    <subcellularLocation>
        <location evidence="7">Cell inner membrane</location>
        <topology evidence="7">Multi-pass membrane protein</topology>
    </subcellularLocation>
    <subcellularLocation>
        <location evidence="1">Cell membrane</location>
        <topology evidence="1">Multi-pass membrane protein</topology>
    </subcellularLocation>
</comment>
<dbReference type="AlphaFoldDB" id="A0A060IB85"/>
<keyword evidence="4 7" id="KW-0812">Transmembrane</keyword>
<dbReference type="PANTHER" id="PTHR33778">
    <property type="entry name" value="PROTEIN MGTC"/>
    <property type="match status" value="1"/>
</dbReference>
<dbReference type="EMBL" id="CP006986">
    <property type="protein sequence ID" value="AIC28956.1"/>
    <property type="molecule type" value="Genomic_DNA"/>
</dbReference>
<dbReference type="PANTHER" id="PTHR33778:SF1">
    <property type="entry name" value="MAGNESIUM TRANSPORTER YHID-RELATED"/>
    <property type="match status" value="1"/>
</dbReference>
<dbReference type="Proteomes" id="UP000027180">
    <property type="component" value="Chromosome"/>
</dbReference>
<keyword evidence="7" id="KW-0997">Cell inner membrane</keyword>
<reference evidence="9 10" key="1">
    <citation type="submission" date="2013-12" db="EMBL/GenBank/DDBJ databases">
        <title>Complete genome sequence of Rhizobium etli bv. mimosae IE4771.</title>
        <authorList>
            <person name="Bustos P."/>
            <person name="Santamaria R.I."/>
            <person name="Lozano L."/>
            <person name="Ormeno-Orrillo E."/>
            <person name="Rogel M.A."/>
            <person name="Romero D."/>
            <person name="Cevallos M.A."/>
            <person name="Martinez-Romero E."/>
            <person name="Gonzalez V."/>
        </authorList>
    </citation>
    <scope>NUCLEOTIDE SEQUENCE [LARGE SCALE GENOMIC DNA]</scope>
    <source>
        <strain evidence="9 10">IE4771</strain>
    </source>
</reference>
<dbReference type="HOGENOM" id="CLU_079292_1_0_5"/>
<dbReference type="PRINTS" id="PR01837">
    <property type="entry name" value="MGTCSAPBPROT"/>
</dbReference>
<accession>A0A060IB85</accession>
<evidence type="ECO:0000256" key="6">
    <source>
        <dbReference type="ARBA" id="ARBA00023136"/>
    </source>
</evidence>
<proteinExistence type="inferred from homology"/>
<evidence type="ECO:0000256" key="1">
    <source>
        <dbReference type="ARBA" id="ARBA00004651"/>
    </source>
</evidence>
<evidence type="ECO:0000259" key="8">
    <source>
        <dbReference type="Pfam" id="PF02308"/>
    </source>
</evidence>
<keyword evidence="3" id="KW-1003">Cell membrane</keyword>
<sequence>MDLIIADMIPASRIHYPVIFARLLGAIVFGGLIGFEREARDRPAGFRTHILISLAAALFAIISIEAVHMPGFADGQQVRIDPLRVIEAVTAGVAFLAAGMIVFARGRIHGLTTGAGMWLSGAIGLAMGFGYWPVAFFTTLAAICVLFAFGKLEQWLGYNSGQRVDRDERR</sequence>
<feature type="transmembrane region" description="Helical" evidence="7">
    <location>
        <begin position="14"/>
        <end position="34"/>
    </location>
</feature>
<keyword evidence="6 7" id="KW-0472">Membrane</keyword>
<dbReference type="RefSeq" id="WP_038691273.1">
    <property type="nucleotide sequence ID" value="NZ_CP006986.1"/>
</dbReference>
<dbReference type="InterPro" id="IPR003416">
    <property type="entry name" value="MgtC/SapB/SrpB/YhiD_fam"/>
</dbReference>
<dbReference type="KEGG" id="rei:IE4771_CH03893"/>
<feature type="transmembrane region" description="Helical" evidence="7">
    <location>
        <begin position="46"/>
        <end position="64"/>
    </location>
</feature>
<dbReference type="OrthoDB" id="9811198at2"/>
<evidence type="ECO:0000313" key="10">
    <source>
        <dbReference type="Proteomes" id="UP000027180"/>
    </source>
</evidence>
<evidence type="ECO:0000313" key="9">
    <source>
        <dbReference type="EMBL" id="AIC28956.1"/>
    </source>
</evidence>
<evidence type="ECO:0000256" key="4">
    <source>
        <dbReference type="ARBA" id="ARBA00022692"/>
    </source>
</evidence>
<evidence type="ECO:0000256" key="2">
    <source>
        <dbReference type="ARBA" id="ARBA00009298"/>
    </source>
</evidence>
<feature type="domain" description="MgtC/SapB/SrpB/YhiD N-terminal" evidence="8">
    <location>
        <begin position="23"/>
        <end position="154"/>
    </location>
</feature>
<dbReference type="Pfam" id="PF02308">
    <property type="entry name" value="MgtC"/>
    <property type="match status" value="1"/>
</dbReference>
<comment type="similarity">
    <text evidence="2 7">Belongs to the MgtC/SapB family.</text>
</comment>
<feature type="transmembrane region" description="Helical" evidence="7">
    <location>
        <begin position="84"/>
        <end position="104"/>
    </location>
</feature>
<dbReference type="GO" id="GO:0005886">
    <property type="term" value="C:plasma membrane"/>
    <property type="evidence" value="ECO:0007669"/>
    <property type="project" value="UniProtKB-SubCell"/>
</dbReference>
<evidence type="ECO:0000256" key="5">
    <source>
        <dbReference type="ARBA" id="ARBA00022989"/>
    </source>
</evidence>
<protein>
    <recommendedName>
        <fullName evidence="7">Protein MgtC</fullName>
    </recommendedName>
</protein>
<dbReference type="InterPro" id="IPR049177">
    <property type="entry name" value="MgtC_SapB_SrpB_YhiD_N"/>
</dbReference>
<organism evidence="9 10">
    <name type="scientific">Rhizobium etli bv. mimosae str. IE4771</name>
    <dbReference type="NCBI Taxonomy" id="1432050"/>
    <lineage>
        <taxon>Bacteria</taxon>
        <taxon>Pseudomonadati</taxon>
        <taxon>Pseudomonadota</taxon>
        <taxon>Alphaproteobacteria</taxon>
        <taxon>Hyphomicrobiales</taxon>
        <taxon>Rhizobiaceae</taxon>
        <taxon>Rhizobium/Agrobacterium group</taxon>
        <taxon>Rhizobium</taxon>
    </lineage>
</organism>
<evidence type="ECO:0000256" key="3">
    <source>
        <dbReference type="ARBA" id="ARBA00022475"/>
    </source>
</evidence>
<feature type="transmembrane region" description="Helical" evidence="7">
    <location>
        <begin position="116"/>
        <end position="149"/>
    </location>
</feature>
<keyword evidence="5 7" id="KW-1133">Transmembrane helix</keyword>